<evidence type="ECO:0000313" key="2">
    <source>
        <dbReference type="EMBL" id="MEE3715262.1"/>
    </source>
</evidence>
<protein>
    <submittedName>
        <fullName evidence="2">ROK family protein</fullName>
    </submittedName>
</protein>
<reference evidence="2" key="1">
    <citation type="submission" date="2024-01" db="EMBL/GenBank/DDBJ databases">
        <title>Bank of Algae and Cyanobacteria of the Azores (BACA) strain genomes.</title>
        <authorList>
            <person name="Luz R."/>
            <person name="Cordeiro R."/>
            <person name="Fonseca A."/>
            <person name="Goncalves V."/>
        </authorList>
    </citation>
    <scope>NUCLEOTIDE SEQUENCE</scope>
    <source>
        <strain evidence="2">BACA0141</strain>
    </source>
</reference>
<sequence length="234" mass="25143">MLSLEQKLTLAVDVGGSGIKAIVLDENGVPTTSRVRLETPKPAKPEAVIAVIVQLATLQGEFDRVSVGFPGVVHEGVTKGAINLDPDWDNFDLKTALTEKLGKPIRIANDADVQGLGAIRGKGVELVVTLGTGFGSSIFVDGKLLPNLEMGQHPFRGSDTYEQRLGQAALDKVGEKTWNRRLAKAIASLYHLFNYDYLYIGGGNAKKITIKLPENVKIVSNKLGLLGGIALWKD</sequence>
<evidence type="ECO:0000313" key="3">
    <source>
        <dbReference type="Proteomes" id="UP001333818"/>
    </source>
</evidence>
<dbReference type="EMBL" id="JAZBJZ010000002">
    <property type="protein sequence ID" value="MEE3715262.1"/>
    <property type="molecule type" value="Genomic_DNA"/>
</dbReference>
<comment type="caution">
    <text evidence="2">The sequence shown here is derived from an EMBL/GenBank/DDBJ whole genome shotgun (WGS) entry which is preliminary data.</text>
</comment>
<accession>A0AAW9PSG6</accession>
<name>A0AAW9PSG6_9CYAN</name>
<dbReference type="PANTHER" id="PTHR18964">
    <property type="entry name" value="ROK (REPRESSOR, ORF, KINASE) FAMILY"/>
    <property type="match status" value="1"/>
</dbReference>
<proteinExistence type="inferred from homology"/>
<gene>
    <name evidence="2" type="ORF">V2H45_00725</name>
</gene>
<dbReference type="Proteomes" id="UP001333818">
    <property type="component" value="Unassembled WGS sequence"/>
</dbReference>
<evidence type="ECO:0000256" key="1">
    <source>
        <dbReference type="ARBA" id="ARBA00006479"/>
    </source>
</evidence>
<dbReference type="InterPro" id="IPR043129">
    <property type="entry name" value="ATPase_NBD"/>
</dbReference>
<dbReference type="PANTHER" id="PTHR18964:SF149">
    <property type="entry name" value="BIFUNCTIONAL UDP-N-ACETYLGLUCOSAMINE 2-EPIMERASE_N-ACETYLMANNOSAMINE KINASE"/>
    <property type="match status" value="1"/>
</dbReference>
<comment type="similarity">
    <text evidence="1">Belongs to the ROK (NagC/XylR) family.</text>
</comment>
<dbReference type="AlphaFoldDB" id="A0AAW9PSG6"/>
<dbReference type="Gene3D" id="3.30.420.40">
    <property type="match status" value="2"/>
</dbReference>
<keyword evidence="3" id="KW-1185">Reference proteome</keyword>
<organism evidence="2 3">
    <name type="scientific">Tumidithrix elongata BACA0141</name>
    <dbReference type="NCBI Taxonomy" id="2716417"/>
    <lineage>
        <taxon>Bacteria</taxon>
        <taxon>Bacillati</taxon>
        <taxon>Cyanobacteriota</taxon>
        <taxon>Cyanophyceae</taxon>
        <taxon>Pseudanabaenales</taxon>
        <taxon>Pseudanabaenaceae</taxon>
        <taxon>Tumidithrix</taxon>
        <taxon>Tumidithrix elongata</taxon>
    </lineage>
</organism>
<dbReference type="Pfam" id="PF00480">
    <property type="entry name" value="ROK"/>
    <property type="match status" value="1"/>
</dbReference>
<dbReference type="InterPro" id="IPR000600">
    <property type="entry name" value="ROK"/>
</dbReference>
<dbReference type="SUPFAM" id="SSF53067">
    <property type="entry name" value="Actin-like ATPase domain"/>
    <property type="match status" value="1"/>
</dbReference>
<dbReference type="CDD" id="cd24058">
    <property type="entry name" value="ASKHA_NBD_ROK_PPGK"/>
    <property type="match status" value="1"/>
</dbReference>
<dbReference type="RefSeq" id="WP_330481683.1">
    <property type="nucleotide sequence ID" value="NZ_JAZBJZ010000002.1"/>
</dbReference>